<evidence type="ECO:0000256" key="2">
    <source>
        <dbReference type="ARBA" id="ARBA00022490"/>
    </source>
</evidence>
<dbReference type="Proteomes" id="UP001139887">
    <property type="component" value="Unassembled WGS sequence"/>
</dbReference>
<evidence type="ECO:0000256" key="1">
    <source>
        <dbReference type="ARBA" id="ARBA00004496"/>
    </source>
</evidence>
<dbReference type="Gene3D" id="1.25.10.10">
    <property type="entry name" value="Leucine-rich Repeat Variant"/>
    <property type="match status" value="1"/>
</dbReference>
<feature type="compositionally biased region" description="Polar residues" evidence="3">
    <location>
        <begin position="1"/>
        <end position="27"/>
    </location>
</feature>
<feature type="region of interest" description="Disordered" evidence="3">
    <location>
        <begin position="1"/>
        <end position="37"/>
    </location>
</feature>
<dbReference type="GO" id="GO:0051879">
    <property type="term" value="F:Hsp90 protein binding"/>
    <property type="evidence" value="ECO:0007669"/>
    <property type="project" value="TreeGrafter"/>
</dbReference>
<proteinExistence type="predicted"/>
<dbReference type="EMBL" id="JANBUW010001624">
    <property type="protein sequence ID" value="KAJ2842811.1"/>
    <property type="molecule type" value="Genomic_DNA"/>
</dbReference>
<dbReference type="OrthoDB" id="199930at2759"/>
<dbReference type="InterPro" id="IPR011989">
    <property type="entry name" value="ARM-like"/>
</dbReference>
<evidence type="ECO:0000256" key="3">
    <source>
        <dbReference type="SAM" id="MobiDB-lite"/>
    </source>
</evidence>
<protein>
    <submittedName>
        <fullName evidence="4">SWI5-dependent HO expression protein 4</fullName>
    </submittedName>
</protein>
<organism evidence="4 5">
    <name type="scientific">Coemansia brasiliensis</name>
    <dbReference type="NCBI Taxonomy" id="2650707"/>
    <lineage>
        <taxon>Eukaryota</taxon>
        <taxon>Fungi</taxon>
        <taxon>Fungi incertae sedis</taxon>
        <taxon>Zoopagomycota</taxon>
        <taxon>Kickxellomycotina</taxon>
        <taxon>Kickxellomycetes</taxon>
        <taxon>Kickxellales</taxon>
        <taxon>Kickxellaceae</taxon>
        <taxon>Coemansia</taxon>
    </lineage>
</organism>
<dbReference type="AlphaFoldDB" id="A0A9W8I728"/>
<name>A0A9W8I728_9FUNG</name>
<dbReference type="SUPFAM" id="SSF48371">
    <property type="entry name" value="ARM repeat"/>
    <property type="match status" value="1"/>
</dbReference>
<comment type="subcellular location">
    <subcellularLocation>
        <location evidence="1">Cytoplasm</location>
    </subcellularLocation>
</comment>
<keyword evidence="5" id="KW-1185">Reference proteome</keyword>
<dbReference type="GO" id="GO:0005737">
    <property type="term" value="C:cytoplasm"/>
    <property type="evidence" value="ECO:0007669"/>
    <property type="project" value="UniProtKB-SubCell"/>
</dbReference>
<dbReference type="PANTHER" id="PTHR45994:SF1">
    <property type="entry name" value="FI21225P1"/>
    <property type="match status" value="1"/>
</dbReference>
<reference evidence="4" key="1">
    <citation type="submission" date="2022-07" db="EMBL/GenBank/DDBJ databases">
        <title>Phylogenomic reconstructions and comparative analyses of Kickxellomycotina fungi.</title>
        <authorList>
            <person name="Reynolds N.K."/>
            <person name="Stajich J.E."/>
            <person name="Barry K."/>
            <person name="Grigoriev I.V."/>
            <person name="Crous P."/>
            <person name="Smith M.E."/>
        </authorList>
    </citation>
    <scope>NUCLEOTIDE SEQUENCE</scope>
    <source>
        <strain evidence="4">NRRL 1566</strain>
    </source>
</reference>
<evidence type="ECO:0000313" key="4">
    <source>
        <dbReference type="EMBL" id="KAJ2842811.1"/>
    </source>
</evidence>
<keyword evidence="2" id="KW-0963">Cytoplasm</keyword>
<evidence type="ECO:0000313" key="5">
    <source>
        <dbReference type="Proteomes" id="UP001139887"/>
    </source>
</evidence>
<gene>
    <name evidence="4" type="primary">SHE4_2</name>
    <name evidence="4" type="ORF">IWW36_005773</name>
</gene>
<sequence length="414" mass="45389">MQQLQRLNKRAATSENTNNRHTIGQDQAQDEKENKLDDPSYVSKRCIRVCSEGAIKVLVAAVQAKDRVSDSMKDAVAETMVSLATNQQLRGQLVQQGAVRTLLSILTSDAPKVAKKSDEKYTPKALEQKRDKNIVFAIAKIAISVPPHLAFRDPRDIVLLLLSLLAEDSETQSLLMKFEALLALTNLASADPGSPNDVRSYMACDLNGMSLIELCVLSDHQLVRRAATELICNLVYSPQVFERFVADAEKHIKEEAEEQLPSGIVELPSDDEGEPNDAQIPISDDGYRAQRLHLLVALADVDDAATRSAASGALAVLSNDPRCCRYLVLAHPRALSVLLSLLNDESDNKNVAVGIKHRAAVICANIAGCDDRRVTDKLRENSDLIQTLSELRDPQMPYYAAAKSAVELVARSTR</sequence>
<comment type="caution">
    <text evidence="4">The sequence shown here is derived from an EMBL/GenBank/DDBJ whole genome shotgun (WGS) entry which is preliminary data.</text>
</comment>
<dbReference type="InterPro" id="IPR016024">
    <property type="entry name" value="ARM-type_fold"/>
</dbReference>
<dbReference type="PANTHER" id="PTHR45994">
    <property type="entry name" value="FI21225P1"/>
    <property type="match status" value="1"/>
</dbReference>
<accession>A0A9W8I728</accession>